<dbReference type="AlphaFoldDB" id="A0A8K0X961"/>
<comment type="caution">
    <text evidence="1">The sequence shown here is derived from an EMBL/GenBank/DDBJ whole genome shotgun (WGS) entry which is preliminary data.</text>
</comment>
<dbReference type="Proteomes" id="UP000813385">
    <property type="component" value="Unassembled WGS sequence"/>
</dbReference>
<evidence type="ECO:0000313" key="1">
    <source>
        <dbReference type="EMBL" id="KAH7374615.1"/>
    </source>
</evidence>
<dbReference type="EMBL" id="JAGPXD010000001">
    <property type="protein sequence ID" value="KAH7374615.1"/>
    <property type="molecule type" value="Genomic_DNA"/>
</dbReference>
<proteinExistence type="predicted"/>
<gene>
    <name evidence="1" type="ORF">B0T11DRAFT_322742</name>
</gene>
<reference evidence="1" key="1">
    <citation type="journal article" date="2021" name="Nat. Commun.">
        <title>Genetic determinants of endophytism in the Arabidopsis root mycobiome.</title>
        <authorList>
            <person name="Mesny F."/>
            <person name="Miyauchi S."/>
            <person name="Thiergart T."/>
            <person name="Pickel B."/>
            <person name="Atanasova L."/>
            <person name="Karlsson M."/>
            <person name="Huettel B."/>
            <person name="Barry K.W."/>
            <person name="Haridas S."/>
            <person name="Chen C."/>
            <person name="Bauer D."/>
            <person name="Andreopoulos W."/>
            <person name="Pangilinan J."/>
            <person name="LaButti K."/>
            <person name="Riley R."/>
            <person name="Lipzen A."/>
            <person name="Clum A."/>
            <person name="Drula E."/>
            <person name="Henrissat B."/>
            <person name="Kohler A."/>
            <person name="Grigoriev I.V."/>
            <person name="Martin F.M."/>
            <person name="Hacquard S."/>
        </authorList>
    </citation>
    <scope>NUCLEOTIDE SEQUENCE</scope>
    <source>
        <strain evidence="1">MPI-CAGE-AT-0016</strain>
    </source>
</reference>
<evidence type="ECO:0000313" key="2">
    <source>
        <dbReference type="Proteomes" id="UP000813385"/>
    </source>
</evidence>
<dbReference type="CDD" id="cd12148">
    <property type="entry name" value="fungal_TF_MHR"/>
    <property type="match status" value="1"/>
</dbReference>
<dbReference type="PANTHER" id="PTHR47785:SF5">
    <property type="entry name" value="ZN(II)2CYS6 TRANSCRIPTION FACTOR (EUROFUNG)"/>
    <property type="match status" value="1"/>
</dbReference>
<protein>
    <submittedName>
        <fullName evidence="1">C6 zinc finger domain-containing protein</fullName>
    </submittedName>
</protein>
<keyword evidence="2" id="KW-1185">Reference proteome</keyword>
<sequence>MAKATEPVCSSCRTLGVDGQYGTAHDEAAYDATSLAILGRLSTIEAAAPARGRTSRFADDTSAAFTSQSSRALAFYADFSYLDETEAFHVQSRAPSLLEANASSSPASPSTEAVEVNRLVDRFFARVHIKNPFLDRRIVAGYCREYYEHGALFNPRACLVLLVCALGCGCRPSSGARVLVAAEKRLGMAMITLSSLAVQCLYLAGIYHMFTINPLAAQAMFHTAGLRLLTLISTGADRLEGTSQVGSSLFWACYKELFAELPLTHPALGTPDSTSGYPLPPQERFILASPDNWTRAEEDSWSFFLSEIALHLFKEKIAEVVAAFFENLADADMDVDLDELVPVILELKRQVLSWRENLPPCVRFDVLPQPNESEWSLHLRGPYLMQLKVMHLPFVYAAIHGSSSSLTVMHLAAEGMFYACSYLRRSHSTLMHQGRWLQLRYELVVMRIMTASAASDVKMPPLWRRTIRRKLRSLEHWQMESPSYKSHFAVIRAIQSFFRSQHDRKIERAKIVGHNLAEVMPDFNGPSPPSS</sequence>
<accession>A0A8K0X961</accession>
<name>A0A8K0X961_9PEZI</name>
<dbReference type="InterPro" id="IPR053181">
    <property type="entry name" value="EcdB-like_regulator"/>
</dbReference>
<dbReference type="OrthoDB" id="10501454at2759"/>
<dbReference type="PANTHER" id="PTHR47785">
    <property type="entry name" value="ZN(II)2CYS6 TRANSCRIPTION FACTOR (EUROFUNG)-RELATED-RELATED"/>
    <property type="match status" value="1"/>
</dbReference>
<organism evidence="1 2">
    <name type="scientific">Plectosphaerella cucumerina</name>
    <dbReference type="NCBI Taxonomy" id="40658"/>
    <lineage>
        <taxon>Eukaryota</taxon>
        <taxon>Fungi</taxon>
        <taxon>Dikarya</taxon>
        <taxon>Ascomycota</taxon>
        <taxon>Pezizomycotina</taxon>
        <taxon>Sordariomycetes</taxon>
        <taxon>Hypocreomycetidae</taxon>
        <taxon>Glomerellales</taxon>
        <taxon>Plectosphaerellaceae</taxon>
        <taxon>Plectosphaerella</taxon>
    </lineage>
</organism>